<evidence type="ECO:0000259" key="1">
    <source>
        <dbReference type="Pfam" id="PF08996"/>
    </source>
</evidence>
<name>A0AAV4TDE4_CAEEX</name>
<dbReference type="InterPro" id="IPR015088">
    <property type="entry name" value="Znf_DNA-dir_DNA_pol_B_alpha"/>
</dbReference>
<dbReference type="PANTHER" id="PTHR45861">
    <property type="entry name" value="DNA POLYMERASE ALPHA CATALYTIC SUBUNIT"/>
    <property type="match status" value="1"/>
</dbReference>
<dbReference type="Proteomes" id="UP001054945">
    <property type="component" value="Unassembled WGS sequence"/>
</dbReference>
<dbReference type="GO" id="GO:0005658">
    <property type="term" value="C:alpha DNA polymerase:primase complex"/>
    <property type="evidence" value="ECO:0007669"/>
    <property type="project" value="TreeGrafter"/>
</dbReference>
<dbReference type="GO" id="GO:0003688">
    <property type="term" value="F:DNA replication origin binding"/>
    <property type="evidence" value="ECO:0007669"/>
    <property type="project" value="TreeGrafter"/>
</dbReference>
<reference evidence="2 3" key="1">
    <citation type="submission" date="2021-06" db="EMBL/GenBank/DDBJ databases">
        <title>Caerostris extrusa draft genome.</title>
        <authorList>
            <person name="Kono N."/>
            <person name="Arakawa K."/>
        </authorList>
    </citation>
    <scope>NUCLEOTIDE SEQUENCE [LARGE SCALE GENOMIC DNA]</scope>
</reference>
<dbReference type="GO" id="GO:0003682">
    <property type="term" value="F:chromatin binding"/>
    <property type="evidence" value="ECO:0007669"/>
    <property type="project" value="TreeGrafter"/>
</dbReference>
<accession>A0AAV4TDE4</accession>
<dbReference type="GO" id="GO:0006272">
    <property type="term" value="P:leading strand elongation"/>
    <property type="evidence" value="ECO:0007669"/>
    <property type="project" value="TreeGrafter"/>
</dbReference>
<evidence type="ECO:0000313" key="2">
    <source>
        <dbReference type="EMBL" id="GIY42770.1"/>
    </source>
</evidence>
<dbReference type="Pfam" id="PF08996">
    <property type="entry name" value="zf-DNA_Pol"/>
    <property type="match status" value="1"/>
</dbReference>
<dbReference type="AlphaFoldDB" id="A0AAV4TDE4"/>
<keyword evidence="3" id="KW-1185">Reference proteome</keyword>
<dbReference type="Gene3D" id="1.10.3200.20">
    <property type="entry name" value="DNA Polymerase alpha, zinc finger"/>
    <property type="match status" value="1"/>
</dbReference>
<dbReference type="GO" id="GO:0003697">
    <property type="term" value="F:single-stranded DNA binding"/>
    <property type="evidence" value="ECO:0007669"/>
    <property type="project" value="TreeGrafter"/>
</dbReference>
<evidence type="ECO:0000313" key="3">
    <source>
        <dbReference type="Proteomes" id="UP001054945"/>
    </source>
</evidence>
<dbReference type="GO" id="GO:0006273">
    <property type="term" value="P:lagging strand elongation"/>
    <property type="evidence" value="ECO:0007669"/>
    <property type="project" value="TreeGrafter"/>
</dbReference>
<dbReference type="PANTHER" id="PTHR45861:SF1">
    <property type="entry name" value="DNA POLYMERASE ALPHA CATALYTIC SUBUNIT"/>
    <property type="match status" value="1"/>
</dbReference>
<proteinExistence type="predicted"/>
<dbReference type="GO" id="GO:0003887">
    <property type="term" value="F:DNA-directed DNA polymerase activity"/>
    <property type="evidence" value="ECO:0007669"/>
    <property type="project" value="InterPro"/>
</dbReference>
<comment type="caution">
    <text evidence="2">The sequence shown here is derived from an EMBL/GenBank/DDBJ whole genome shotgun (WGS) entry which is preliminary data.</text>
</comment>
<protein>
    <submittedName>
        <fullName evidence="2">DNA polymerase</fullName>
    </submittedName>
</protein>
<dbReference type="SUPFAM" id="SSF90234">
    <property type="entry name" value="Zinc finger domain of DNA polymerase-alpha"/>
    <property type="match status" value="1"/>
</dbReference>
<dbReference type="InterPro" id="IPR038256">
    <property type="entry name" value="Pol_alpha_znc_sf"/>
</dbReference>
<gene>
    <name evidence="2" type="primary">POLA1</name>
    <name evidence="2" type="ORF">CEXT_757471</name>
</gene>
<sequence length="159" mass="18094">MEVNVEGCMAQEHASLKRNQGAARNQLEKLMRNYISKYYKFSLQCEDVGCAYQTRKMPLLFSSGGPVCPACRNSNLQLEYSEAQLYTQLAYFQNIFDFSKAENNLSKEEKGSLQAGKEEKELYDRMKISTDKILSKSAYGIVNLSTLFEGLFQQDSSSF</sequence>
<dbReference type="GO" id="GO:1902975">
    <property type="term" value="P:mitotic DNA replication initiation"/>
    <property type="evidence" value="ECO:0007669"/>
    <property type="project" value="TreeGrafter"/>
</dbReference>
<organism evidence="2 3">
    <name type="scientific">Caerostris extrusa</name>
    <name type="common">Bark spider</name>
    <name type="synonym">Caerostris bankana</name>
    <dbReference type="NCBI Taxonomy" id="172846"/>
    <lineage>
        <taxon>Eukaryota</taxon>
        <taxon>Metazoa</taxon>
        <taxon>Ecdysozoa</taxon>
        <taxon>Arthropoda</taxon>
        <taxon>Chelicerata</taxon>
        <taxon>Arachnida</taxon>
        <taxon>Araneae</taxon>
        <taxon>Araneomorphae</taxon>
        <taxon>Entelegynae</taxon>
        <taxon>Araneoidea</taxon>
        <taxon>Araneidae</taxon>
        <taxon>Caerostris</taxon>
    </lineage>
</organism>
<feature type="domain" description="Zinc finger DNA-directed DNA polymerase family B alpha" evidence="1">
    <location>
        <begin position="13"/>
        <end position="148"/>
    </location>
</feature>
<dbReference type="EMBL" id="BPLR01010893">
    <property type="protein sequence ID" value="GIY42770.1"/>
    <property type="molecule type" value="Genomic_DNA"/>
</dbReference>